<evidence type="ECO:0000313" key="2">
    <source>
        <dbReference type="Proteomes" id="UP000252355"/>
    </source>
</evidence>
<name>A0A367ZGK4_9BACT</name>
<evidence type="ECO:0000313" key="1">
    <source>
        <dbReference type="EMBL" id="RCK77240.1"/>
    </source>
</evidence>
<comment type="caution">
    <text evidence="1">The sequence shown here is derived from an EMBL/GenBank/DDBJ whole genome shotgun (WGS) entry which is preliminary data.</text>
</comment>
<dbReference type="InterPro" id="IPR045584">
    <property type="entry name" value="Pilin-like"/>
</dbReference>
<dbReference type="EMBL" id="QOQW01000034">
    <property type="protein sequence ID" value="RCK77240.1"/>
    <property type="molecule type" value="Genomic_DNA"/>
</dbReference>
<dbReference type="SUPFAM" id="SSF54523">
    <property type="entry name" value="Pili subunits"/>
    <property type="match status" value="1"/>
</dbReference>
<reference evidence="1 2" key="1">
    <citation type="submission" date="2018-05" db="EMBL/GenBank/DDBJ databases">
        <title>A metagenomic window into the 2 km-deep terrestrial subsurface aquifer revealed taxonomically and functionally diverse microbial community comprising novel uncultured bacterial lineages.</title>
        <authorList>
            <person name="Kadnikov V.V."/>
            <person name="Mardanov A.V."/>
            <person name="Beletsky A.V."/>
            <person name="Banks D."/>
            <person name="Pimenov N.V."/>
            <person name="Frank Y.A."/>
            <person name="Karnachuk O.V."/>
            <person name="Ravin N.V."/>
        </authorList>
    </citation>
    <scope>NUCLEOTIDE SEQUENCE [LARGE SCALE GENOMIC DNA]</scope>
    <source>
        <strain evidence="1">BY5</strain>
    </source>
</reference>
<accession>A0A367ZGK4</accession>
<dbReference type="AlphaFoldDB" id="A0A367ZGK4"/>
<gene>
    <name evidence="1" type="ORF">OZSIB_3051</name>
</gene>
<protein>
    <submittedName>
        <fullName evidence="1">Uncharacterized protein</fullName>
    </submittedName>
</protein>
<organism evidence="1 2">
    <name type="scientific">Candidatus Ozemobacter sibiricus</name>
    <dbReference type="NCBI Taxonomy" id="2268124"/>
    <lineage>
        <taxon>Bacteria</taxon>
        <taxon>Candidatus Ozemobacteria</taxon>
        <taxon>Candidatus Ozemobacterales</taxon>
        <taxon>Candidatus Ozemobacteraceae</taxon>
        <taxon>Candidatus Ozemobacter</taxon>
    </lineage>
</organism>
<proteinExistence type="predicted"/>
<dbReference type="Gene3D" id="3.30.700.10">
    <property type="entry name" value="Glycoprotein, Type 4 Pilin"/>
    <property type="match status" value="1"/>
</dbReference>
<sequence length="106" mass="11629">MIVIAIIGILAATALPYFAKIRERARMNKCYENSTLLTRMSELYNIEHKEYAKNVEDLAAGMVGQRLPLCPTQGVYRWVSGTAEGVPYGQKVECSIHGCATATFGG</sequence>
<dbReference type="Proteomes" id="UP000252355">
    <property type="component" value="Unassembled WGS sequence"/>
</dbReference>